<dbReference type="SFLD" id="SFLDF00044">
    <property type="entry name" value="enolase-phosphatase"/>
    <property type="match status" value="1"/>
</dbReference>
<dbReference type="Proteomes" id="UP000003835">
    <property type="component" value="Unassembled WGS sequence"/>
</dbReference>
<dbReference type="PANTHER" id="PTHR20371">
    <property type="entry name" value="ENOLASE-PHOSPHATASE E1"/>
    <property type="match status" value="1"/>
</dbReference>
<organism evidence="5 6">
    <name type="scientific">Coleofasciculus chthonoplastes PCC 7420</name>
    <dbReference type="NCBI Taxonomy" id="118168"/>
    <lineage>
        <taxon>Bacteria</taxon>
        <taxon>Bacillati</taxon>
        <taxon>Cyanobacteriota</taxon>
        <taxon>Cyanophyceae</taxon>
        <taxon>Coleofasciculales</taxon>
        <taxon>Coleofasciculaceae</taxon>
        <taxon>Coleofasciculus</taxon>
    </lineage>
</organism>
<dbReference type="STRING" id="118168.MC7420_2349"/>
<dbReference type="SFLD" id="SFLDG01133">
    <property type="entry name" value="C1.5.4:_Enolase-phosphatase_Li"/>
    <property type="match status" value="1"/>
</dbReference>
<dbReference type="InterPro" id="IPR023214">
    <property type="entry name" value="HAD_sf"/>
</dbReference>
<dbReference type="UniPathway" id="UPA00904">
    <property type="reaction ID" value="UER00876"/>
</dbReference>
<keyword evidence="3 4" id="KW-0486">Methionine biosynthesis</keyword>
<evidence type="ECO:0000256" key="2">
    <source>
        <dbReference type="ARBA" id="ARBA00022801"/>
    </source>
</evidence>
<keyword evidence="4" id="KW-0479">Metal-binding</keyword>
<dbReference type="SUPFAM" id="SSF56784">
    <property type="entry name" value="HAD-like"/>
    <property type="match status" value="1"/>
</dbReference>
<dbReference type="OrthoDB" id="9797416at2"/>
<gene>
    <name evidence="4" type="primary">mtnC</name>
    <name evidence="5" type="ORF">MC7420_2349</name>
</gene>
<dbReference type="HAMAP" id="MF_01681">
    <property type="entry name" value="Salvage_MtnC"/>
    <property type="match status" value="1"/>
</dbReference>
<keyword evidence="6" id="KW-1185">Reference proteome</keyword>
<dbReference type="CDD" id="cd01629">
    <property type="entry name" value="HAD_EP"/>
    <property type="match status" value="1"/>
</dbReference>
<evidence type="ECO:0000313" key="6">
    <source>
        <dbReference type="Proteomes" id="UP000003835"/>
    </source>
</evidence>
<name>B4W228_9CYAN</name>
<dbReference type="SFLD" id="SFLDS00003">
    <property type="entry name" value="Haloacid_Dehalogenase"/>
    <property type="match status" value="1"/>
</dbReference>
<dbReference type="InterPro" id="IPR006439">
    <property type="entry name" value="HAD-SF_hydro_IA"/>
</dbReference>
<dbReference type="GO" id="GO:0000287">
    <property type="term" value="F:magnesium ion binding"/>
    <property type="evidence" value="ECO:0007669"/>
    <property type="project" value="UniProtKB-UniRule"/>
</dbReference>
<dbReference type="eggNOG" id="COG4229">
    <property type="taxonomic scope" value="Bacteria"/>
</dbReference>
<dbReference type="GO" id="GO:0019509">
    <property type="term" value="P:L-methionine salvage from methylthioadenosine"/>
    <property type="evidence" value="ECO:0007669"/>
    <property type="project" value="UniProtKB-UniRule"/>
</dbReference>
<comment type="pathway">
    <text evidence="4">Amino-acid biosynthesis; L-methionine biosynthesis via salvage pathway; L-methionine from S-methyl-5-thio-alpha-D-ribose 1-phosphate: step 3/6.</text>
</comment>
<keyword evidence="2 4" id="KW-0378">Hydrolase</keyword>
<dbReference type="GO" id="GO:0043715">
    <property type="term" value="F:2,3-diketo-5-methylthiopentyl-1-phosphate enolase activity"/>
    <property type="evidence" value="ECO:0007669"/>
    <property type="project" value="UniProtKB-UniRule"/>
</dbReference>
<dbReference type="GO" id="GO:0043874">
    <property type="term" value="F:acireductone synthase activity"/>
    <property type="evidence" value="ECO:0007669"/>
    <property type="project" value="UniProtKB-EC"/>
</dbReference>
<dbReference type="AlphaFoldDB" id="B4W228"/>
<evidence type="ECO:0000256" key="1">
    <source>
        <dbReference type="ARBA" id="ARBA00022605"/>
    </source>
</evidence>
<keyword evidence="4" id="KW-0460">Magnesium</keyword>
<dbReference type="NCBIfam" id="TIGR01691">
    <property type="entry name" value="enolase-ppase"/>
    <property type="match status" value="1"/>
</dbReference>
<comment type="subunit">
    <text evidence="4">Monomer.</text>
</comment>
<comment type="catalytic activity">
    <reaction evidence="4">
        <text>5-methylsulfanyl-2,3-dioxopentyl phosphate + H2O = 1,2-dihydroxy-5-(methylsulfanyl)pent-1-en-3-one + phosphate</text>
        <dbReference type="Rhea" id="RHEA:21700"/>
        <dbReference type="ChEBI" id="CHEBI:15377"/>
        <dbReference type="ChEBI" id="CHEBI:43474"/>
        <dbReference type="ChEBI" id="CHEBI:49252"/>
        <dbReference type="ChEBI" id="CHEBI:58828"/>
        <dbReference type="EC" id="3.1.3.77"/>
    </reaction>
</comment>
<dbReference type="PANTHER" id="PTHR20371:SF1">
    <property type="entry name" value="ENOLASE-PHOSPHATASE E1"/>
    <property type="match status" value="1"/>
</dbReference>
<proteinExistence type="inferred from homology"/>
<dbReference type="GO" id="GO:0043716">
    <property type="term" value="F:2-hydroxy-3-keto-5-methylthiopentenyl-1-phosphate phosphatase activity"/>
    <property type="evidence" value="ECO:0007669"/>
    <property type="project" value="UniProtKB-UniRule"/>
</dbReference>
<comment type="pathway">
    <text evidence="4">Amino-acid biosynthesis; L-methionine biosynthesis via salvage pathway; L-methionine from S-methyl-5-thio-alpha-D-ribose 1-phosphate: step 4/6.</text>
</comment>
<dbReference type="EC" id="3.1.3.77" evidence="4"/>
<dbReference type="HOGENOM" id="CLU_023273_0_0_3"/>
<dbReference type="Gene3D" id="1.10.720.60">
    <property type="match status" value="1"/>
</dbReference>
<protein>
    <recommendedName>
        <fullName evidence="4">Enolase-phosphatase E1</fullName>
        <ecNumber evidence="4">3.1.3.77</ecNumber>
    </recommendedName>
    <alternativeName>
        <fullName evidence="4">2,3-diketo-5-methylthio-1-phosphopentane phosphatase</fullName>
    </alternativeName>
</protein>
<evidence type="ECO:0000256" key="3">
    <source>
        <dbReference type="ARBA" id="ARBA00023167"/>
    </source>
</evidence>
<dbReference type="PRINTS" id="PR00413">
    <property type="entry name" value="HADHALOGNASE"/>
</dbReference>
<dbReference type="InterPro" id="IPR023943">
    <property type="entry name" value="Enolase-ppase_E1"/>
</dbReference>
<dbReference type="SFLD" id="SFLDG01129">
    <property type="entry name" value="C1.5:_HAD__Beta-PGM__Phosphata"/>
    <property type="match status" value="1"/>
</dbReference>
<evidence type="ECO:0000313" key="5">
    <source>
        <dbReference type="EMBL" id="EDX71683.1"/>
    </source>
</evidence>
<accession>B4W228</accession>
<dbReference type="InterPro" id="IPR036412">
    <property type="entry name" value="HAD-like_sf"/>
</dbReference>
<keyword evidence="1 4" id="KW-0028">Amino-acid biosynthesis</keyword>
<comment type="cofactor">
    <cofactor evidence="4">
        <name>Mg(2+)</name>
        <dbReference type="ChEBI" id="CHEBI:18420"/>
    </cofactor>
    <text evidence="4">Binds 1 Mg(2+) ion per subunit.</text>
</comment>
<comment type="similarity">
    <text evidence="4">Belongs to the HAD-like hydrolase superfamily. MasA/MtnC family.</text>
</comment>
<reference evidence="5 6" key="1">
    <citation type="submission" date="2008-07" db="EMBL/GenBank/DDBJ databases">
        <authorList>
            <person name="Tandeau de Marsac N."/>
            <person name="Ferriera S."/>
            <person name="Johnson J."/>
            <person name="Kravitz S."/>
            <person name="Beeson K."/>
            <person name="Sutton G."/>
            <person name="Rogers Y.-H."/>
            <person name="Friedman R."/>
            <person name="Frazier M."/>
            <person name="Venter J.C."/>
        </authorList>
    </citation>
    <scope>NUCLEOTIDE SEQUENCE [LARGE SCALE GENOMIC DNA]</scope>
    <source>
        <strain evidence="5 6">PCC 7420</strain>
    </source>
</reference>
<dbReference type="EMBL" id="DS989870">
    <property type="protein sequence ID" value="EDX71683.1"/>
    <property type="molecule type" value="Genomic_DNA"/>
</dbReference>
<evidence type="ECO:0000256" key="4">
    <source>
        <dbReference type="HAMAP-Rule" id="MF_01681"/>
    </source>
</evidence>
<dbReference type="RefSeq" id="WP_006105392.1">
    <property type="nucleotide sequence ID" value="NZ_DS989870.1"/>
</dbReference>
<sequence>MSVTLTDVKSILLDIEGTTSDIQFVHKVMFPYSRERLEQFVLSHQNLDEVVEAINLTQQTVKAEQGQEIDLEGAIATLLHWIDRDRKHPALKSIQGLIWKEGFETEAFKSHLYPDVKPKLEEWARSGLKLGIYSSGSMATQKMFFSHTVEGDLTPLFSNYFDLTTGSKKEAMSYEQIIELLGLAPNKIVFFSDVPAELVAAREKGLRVVHVKREGTASWSDVPEVESFQEISFVS</sequence>
<dbReference type="Pfam" id="PF00702">
    <property type="entry name" value="Hydrolase"/>
    <property type="match status" value="1"/>
</dbReference>
<comment type="function">
    <text evidence="4">Bifunctional enzyme that catalyzes the enolization of 2,3-diketo-5-methylthiopentyl-1-phosphate (DK-MTP-1-P) into the intermediate 2-hydroxy-3-keto-5-methylthiopentenyl-1-phosphate (HK-MTPenyl-1-P), which is then dephosphorylated to form the acireductone 1,2-dihydroxy-3-keto-5-methylthiopentene (DHK-MTPene).</text>
</comment>
<dbReference type="Gene3D" id="3.40.50.1000">
    <property type="entry name" value="HAD superfamily/HAD-like"/>
    <property type="match status" value="1"/>
</dbReference>